<accession>A0A3P8B374</accession>
<gene>
    <name evidence="1" type="ORF">HPBE_LOCUS15824</name>
</gene>
<organism evidence="1">
    <name type="scientific">Heligmosomoides polygyrus</name>
    <name type="common">Parasitic roundworm</name>
    <dbReference type="NCBI Taxonomy" id="6339"/>
    <lineage>
        <taxon>Eukaryota</taxon>
        <taxon>Metazoa</taxon>
        <taxon>Ecdysozoa</taxon>
        <taxon>Nematoda</taxon>
        <taxon>Chromadorea</taxon>
        <taxon>Rhabditida</taxon>
        <taxon>Rhabditina</taxon>
        <taxon>Rhabditomorpha</taxon>
        <taxon>Strongyloidea</taxon>
        <taxon>Heligmosomidae</taxon>
        <taxon>Heligmosomoides</taxon>
    </lineage>
</organism>
<keyword evidence="2" id="KW-1185">Reference proteome</keyword>
<dbReference type="WBParaSite" id="HPBE_0001582501-mRNA-1">
    <property type="protein sequence ID" value="HPBE_0001582501-mRNA-1"/>
    <property type="gene ID" value="HPBE_0001582501"/>
</dbReference>
<evidence type="ECO:0000313" key="1">
    <source>
        <dbReference type="EMBL" id="VDP04048.1"/>
    </source>
</evidence>
<evidence type="ECO:0000313" key="3">
    <source>
        <dbReference type="WBParaSite" id="HPBE_0001582501-mRNA-1"/>
    </source>
</evidence>
<dbReference type="Proteomes" id="UP000050761">
    <property type="component" value="Unassembled WGS sequence"/>
</dbReference>
<proteinExistence type="predicted"/>
<dbReference type="OrthoDB" id="5881494at2759"/>
<protein>
    <submittedName>
        <fullName evidence="3">F-box domain-containing protein</fullName>
    </submittedName>
</protein>
<reference evidence="1 2" key="1">
    <citation type="submission" date="2018-11" db="EMBL/GenBank/DDBJ databases">
        <authorList>
            <consortium name="Pathogen Informatics"/>
        </authorList>
    </citation>
    <scope>NUCLEOTIDE SEQUENCE [LARGE SCALE GENOMIC DNA]</scope>
</reference>
<reference evidence="3" key="2">
    <citation type="submission" date="2019-09" db="UniProtKB">
        <authorList>
            <consortium name="WormBaseParasite"/>
        </authorList>
    </citation>
    <scope>IDENTIFICATION</scope>
</reference>
<evidence type="ECO:0000313" key="2">
    <source>
        <dbReference type="Proteomes" id="UP000050761"/>
    </source>
</evidence>
<name>A0A3P8B374_HELPZ</name>
<dbReference type="EMBL" id="UZAH01029062">
    <property type="protein sequence ID" value="VDP04048.1"/>
    <property type="molecule type" value="Genomic_DNA"/>
</dbReference>
<sequence>MNADIVFMLCPYLDLRSLFCFAAACPKWSGIIHEHVEKKKLELVVKLDRYQCWKLDGNGITVSNGSAAGYCGVFSYDARRRRDVQVGMLIELPNSVWNHVAFHVMDVSCVEINQTGWSTFSEDVYALLGKLSTAELKLVFRRRDEARRILGAIIFKPRALVKLDERSKGLDKEPILRKSQLASLKTVEYSGDMKMLSKDLLEALDYDYVIARSNGSDHQTHMLWFNAFVEEYLKANSARVRCLVREPEFEIEVQ</sequence>
<dbReference type="AlphaFoldDB" id="A0A3P8B374"/>